<evidence type="ECO:0000259" key="3">
    <source>
        <dbReference type="PROSITE" id="PS50914"/>
    </source>
</evidence>
<keyword evidence="5" id="KW-1185">Reference proteome</keyword>
<evidence type="ECO:0000256" key="2">
    <source>
        <dbReference type="SAM" id="SignalP"/>
    </source>
</evidence>
<organism evidence="4 5">
    <name type="scientific">Mariniblastus fucicola</name>
    <dbReference type="NCBI Taxonomy" id="980251"/>
    <lineage>
        <taxon>Bacteria</taxon>
        <taxon>Pseudomonadati</taxon>
        <taxon>Planctomycetota</taxon>
        <taxon>Planctomycetia</taxon>
        <taxon>Pirellulales</taxon>
        <taxon>Pirellulaceae</taxon>
        <taxon>Mariniblastus</taxon>
    </lineage>
</organism>
<dbReference type="InterPro" id="IPR007055">
    <property type="entry name" value="BON_dom"/>
</dbReference>
<dbReference type="STRING" id="980251.GCA_001642875_02548"/>
<reference evidence="4 5" key="1">
    <citation type="submission" date="2019-08" db="EMBL/GenBank/DDBJ databases">
        <title>Deep-cultivation of Planctomycetes and their phenomic and genomic characterization uncovers novel biology.</title>
        <authorList>
            <person name="Wiegand S."/>
            <person name="Jogler M."/>
            <person name="Boedeker C."/>
            <person name="Pinto D."/>
            <person name="Vollmers J."/>
            <person name="Rivas-Marin E."/>
            <person name="Kohn T."/>
            <person name="Peeters S.H."/>
            <person name="Heuer A."/>
            <person name="Rast P."/>
            <person name="Oberbeckmann S."/>
            <person name="Bunk B."/>
            <person name="Jeske O."/>
            <person name="Meyerdierks A."/>
            <person name="Storesund J.E."/>
            <person name="Kallscheuer N."/>
            <person name="Luecker S."/>
            <person name="Lage O.M."/>
            <person name="Pohl T."/>
            <person name="Merkel B.J."/>
            <person name="Hornburger P."/>
            <person name="Mueller R.-W."/>
            <person name="Bruemmer F."/>
            <person name="Labrenz M."/>
            <person name="Spormann A.M."/>
            <person name="Op den Camp H."/>
            <person name="Overmann J."/>
            <person name="Amann R."/>
            <person name="Jetten M.S.M."/>
            <person name="Mascher T."/>
            <person name="Medema M.H."/>
            <person name="Devos D.P."/>
            <person name="Kaster A.-K."/>
            <person name="Ovreas L."/>
            <person name="Rohde M."/>
            <person name="Galperin M.Y."/>
            <person name="Jogler C."/>
        </authorList>
    </citation>
    <scope>NUCLEOTIDE SEQUENCE [LARGE SCALE GENOMIC DNA]</scope>
    <source>
        <strain evidence="4 5">FC18</strain>
    </source>
</reference>
<evidence type="ECO:0000313" key="4">
    <source>
        <dbReference type="EMBL" id="QEG21662.1"/>
    </source>
</evidence>
<name>A0A5B9P9N7_9BACT</name>
<keyword evidence="2" id="KW-0732">Signal</keyword>
<dbReference type="Pfam" id="PF04972">
    <property type="entry name" value="BON"/>
    <property type="match status" value="1"/>
</dbReference>
<evidence type="ECO:0000256" key="1">
    <source>
        <dbReference type="SAM" id="MobiDB-lite"/>
    </source>
</evidence>
<proteinExistence type="predicted"/>
<accession>A0A5B9P9N7</accession>
<dbReference type="RefSeq" id="WP_075084980.1">
    <property type="nucleotide sequence ID" value="NZ_CP042912.1"/>
</dbReference>
<sequence length="255" mass="27242" precursor="true">MRRLLLGLAVAATTLVPGVVKADDTQIADFIQTRLQTEQQQGRLRGFNVDMQVEQGTVWFKGTVSNAQQEMLILQTAQQAGHLGVVQVVDDIEVAASKSTVKPVAYQQPQQPQAAPTQPTYVGPASYAAPPARQEVIVDSGMGGMVSSEPLPFATCGDGGMAMGGMAMGGEPMPAGQAGMGVPSGAPNLPGYAWPGYAAHPNFGAVSYPKQYSASAWPYIGPFYPYPQVPLGWRKVSLEWDDGFWQLDFADKSRH</sequence>
<evidence type="ECO:0000313" key="5">
    <source>
        <dbReference type="Proteomes" id="UP000322214"/>
    </source>
</evidence>
<feature type="region of interest" description="Disordered" evidence="1">
    <location>
        <begin position="104"/>
        <end position="126"/>
    </location>
</feature>
<dbReference type="AlphaFoldDB" id="A0A5B9P9N7"/>
<dbReference type="Proteomes" id="UP000322214">
    <property type="component" value="Chromosome"/>
</dbReference>
<feature type="signal peptide" evidence="2">
    <location>
        <begin position="1"/>
        <end position="22"/>
    </location>
</feature>
<gene>
    <name evidence="4" type="ORF">MFFC18_15200</name>
</gene>
<feature type="domain" description="BON" evidence="3">
    <location>
        <begin position="23"/>
        <end position="96"/>
    </location>
</feature>
<feature type="chain" id="PRO_5022973847" description="BON domain-containing protein" evidence="2">
    <location>
        <begin position="23"/>
        <end position="255"/>
    </location>
</feature>
<dbReference type="PROSITE" id="PS50914">
    <property type="entry name" value="BON"/>
    <property type="match status" value="1"/>
</dbReference>
<protein>
    <recommendedName>
        <fullName evidence="3">BON domain-containing protein</fullName>
    </recommendedName>
</protein>
<feature type="compositionally biased region" description="Low complexity" evidence="1">
    <location>
        <begin position="104"/>
        <end position="122"/>
    </location>
</feature>
<dbReference type="EMBL" id="CP042912">
    <property type="protein sequence ID" value="QEG21662.1"/>
    <property type="molecule type" value="Genomic_DNA"/>
</dbReference>
<dbReference type="KEGG" id="mff:MFFC18_15200"/>